<dbReference type="EMBL" id="CP011502">
    <property type="protein sequence ID" value="ALX05844.1"/>
    <property type="molecule type" value="Genomic_DNA"/>
</dbReference>
<accession>A0A0U4BDV6</accession>
<dbReference type="CDD" id="cd02440">
    <property type="entry name" value="AdoMet_MTases"/>
    <property type="match status" value="1"/>
</dbReference>
<dbReference type="GO" id="GO:0009236">
    <property type="term" value="P:cobalamin biosynthetic process"/>
    <property type="evidence" value="ECO:0007669"/>
    <property type="project" value="UniProtKB-UniPathway"/>
</dbReference>
<dbReference type="InterPro" id="IPR035996">
    <property type="entry name" value="4pyrrol_Methylase_sf"/>
</dbReference>
<dbReference type="PATRIC" id="fig|2041.4.peg.3052"/>
<evidence type="ECO:0000313" key="7">
    <source>
        <dbReference type="EMBL" id="ALX05844.1"/>
    </source>
</evidence>
<dbReference type="UniPathway" id="UPA00148"/>
<keyword evidence="2" id="KW-0169">Cobalamin biosynthesis</keyword>
<organism evidence="7 8">
    <name type="scientific">Aeromicrobium erythreum</name>
    <dbReference type="NCBI Taxonomy" id="2041"/>
    <lineage>
        <taxon>Bacteria</taxon>
        <taxon>Bacillati</taxon>
        <taxon>Actinomycetota</taxon>
        <taxon>Actinomycetes</taxon>
        <taxon>Propionibacteriales</taxon>
        <taxon>Nocardioidaceae</taxon>
        <taxon>Aeromicrobium</taxon>
    </lineage>
</organism>
<dbReference type="STRING" id="2041.AERYTH_14635"/>
<dbReference type="Pfam" id="PF01135">
    <property type="entry name" value="PCMT"/>
    <property type="match status" value="1"/>
</dbReference>
<dbReference type="InterPro" id="IPR012818">
    <property type="entry name" value="CbiE"/>
</dbReference>
<dbReference type="RefSeq" id="WP_067860228.1">
    <property type="nucleotide sequence ID" value="NZ_CP011502.1"/>
</dbReference>
<dbReference type="InterPro" id="IPR050714">
    <property type="entry name" value="Cobalamin_biosynth_MTase"/>
</dbReference>
<dbReference type="AlphaFoldDB" id="A0A0U4BDV6"/>
<evidence type="ECO:0000256" key="1">
    <source>
        <dbReference type="ARBA" id="ARBA00004953"/>
    </source>
</evidence>
<dbReference type="InterPro" id="IPR006365">
    <property type="entry name" value="Cbl_synth_CobL"/>
</dbReference>
<dbReference type="NCBIfam" id="TIGR02469">
    <property type="entry name" value="CbiT"/>
    <property type="match status" value="1"/>
</dbReference>
<dbReference type="OrthoDB" id="9787825at2"/>
<dbReference type="GO" id="GO:0008276">
    <property type="term" value="F:protein methyltransferase activity"/>
    <property type="evidence" value="ECO:0007669"/>
    <property type="project" value="InterPro"/>
</dbReference>
<dbReference type="PANTHER" id="PTHR43182:SF1">
    <property type="entry name" value="COBALT-PRECORRIN-7 C(5)-METHYLTRANSFERASE"/>
    <property type="match status" value="1"/>
</dbReference>
<dbReference type="CDD" id="cd11644">
    <property type="entry name" value="Precorrin-6Y-MT"/>
    <property type="match status" value="1"/>
</dbReference>
<proteinExistence type="predicted"/>
<keyword evidence="5" id="KW-0949">S-adenosyl-L-methionine</keyword>
<dbReference type="PIRSF" id="PIRSF036428">
    <property type="entry name" value="CobL"/>
    <property type="match status" value="1"/>
</dbReference>
<dbReference type="NCBIfam" id="TIGR02467">
    <property type="entry name" value="CbiE"/>
    <property type="match status" value="1"/>
</dbReference>
<keyword evidence="8" id="KW-1185">Reference proteome</keyword>
<sequence length="409" mass="42056">MSTPRRAPGTVVVVGVGADGWAGLDAARRAAVEAADVLLGGERHLALVPADVGATRVPWPSPLREGLPTLLEEHAGRRVVALASGDPLVSGIGTTLVSLLGADAVEVLPGVSSVALARARMRWSAESSEVVTLVGRDVHRLVTRLHPGGRLLVLCSDASTPAQVADLLAAQGYGTSTLTALGDLGSDHESRVDGVAATWSADVGPLTVLAVQVDDGARVLPLVPGLPDDAFEHDGQVTKRDVRASALARLAPTPGALLWDVGAGAGSVAVEWSRTHPSCRAVAVERDPERAERIGRNARTLGVPDLRVVAGRAPEALAGLDAPDAVFVGGGATVDGVLDACWAALRPGGRLVVHGVTLETEQLLVAWRGRVGGELVRLLVETAAPLGSFTSWTPARAVTQLSVVKGAQE</sequence>
<comment type="pathway">
    <text evidence="1">Cofactor biosynthesis; adenosylcobalamin biosynthesis.</text>
</comment>
<evidence type="ECO:0000256" key="2">
    <source>
        <dbReference type="ARBA" id="ARBA00022573"/>
    </source>
</evidence>
<dbReference type="Pfam" id="PF00590">
    <property type="entry name" value="TP_methylase"/>
    <property type="match status" value="1"/>
</dbReference>
<dbReference type="SUPFAM" id="SSF53335">
    <property type="entry name" value="S-adenosyl-L-methionine-dependent methyltransferases"/>
    <property type="match status" value="1"/>
</dbReference>
<name>A0A0U4BDV6_9ACTN</name>
<evidence type="ECO:0000256" key="4">
    <source>
        <dbReference type="ARBA" id="ARBA00022679"/>
    </source>
</evidence>
<feature type="domain" description="Tetrapyrrole methylase" evidence="6">
    <location>
        <begin position="10"/>
        <end position="194"/>
    </location>
</feature>
<dbReference type="Gene3D" id="3.40.50.150">
    <property type="entry name" value="Vaccinia Virus protein VP39"/>
    <property type="match status" value="1"/>
</dbReference>
<keyword evidence="4" id="KW-0808">Transferase</keyword>
<dbReference type="PANTHER" id="PTHR43182">
    <property type="entry name" value="COBALT-PRECORRIN-6B C(15)-METHYLTRANSFERASE (DECARBOXYLATING)"/>
    <property type="match status" value="1"/>
</dbReference>
<evidence type="ECO:0000256" key="5">
    <source>
        <dbReference type="ARBA" id="ARBA00022691"/>
    </source>
</evidence>
<dbReference type="Proteomes" id="UP000067689">
    <property type="component" value="Chromosome"/>
</dbReference>
<evidence type="ECO:0000259" key="6">
    <source>
        <dbReference type="Pfam" id="PF00590"/>
    </source>
</evidence>
<dbReference type="InterPro" id="IPR014777">
    <property type="entry name" value="4pyrrole_Mease_sub1"/>
</dbReference>
<dbReference type="Gene3D" id="3.40.1010.10">
    <property type="entry name" value="Cobalt-precorrin-4 Transmethylase, Domain 1"/>
    <property type="match status" value="1"/>
</dbReference>
<protein>
    <recommendedName>
        <fullName evidence="6">Tetrapyrrole methylase domain-containing protein</fullName>
    </recommendedName>
</protein>
<evidence type="ECO:0000256" key="3">
    <source>
        <dbReference type="ARBA" id="ARBA00022603"/>
    </source>
</evidence>
<dbReference type="InterPro" id="IPR014008">
    <property type="entry name" value="Cbl_synth_MTase_CbiT"/>
</dbReference>
<keyword evidence="3" id="KW-0489">Methyltransferase</keyword>
<dbReference type="SUPFAM" id="SSF53790">
    <property type="entry name" value="Tetrapyrrole methylase"/>
    <property type="match status" value="1"/>
</dbReference>
<dbReference type="KEGG" id="aer:AERYTH_14635"/>
<dbReference type="InterPro" id="IPR000878">
    <property type="entry name" value="4pyrrol_Mease"/>
</dbReference>
<evidence type="ECO:0000313" key="8">
    <source>
        <dbReference type="Proteomes" id="UP000067689"/>
    </source>
</evidence>
<dbReference type="InterPro" id="IPR029063">
    <property type="entry name" value="SAM-dependent_MTases_sf"/>
</dbReference>
<gene>
    <name evidence="7" type="ORF">AERYTH_14635</name>
</gene>
<reference evidence="7 8" key="1">
    <citation type="journal article" date="1991" name="Int. J. Syst. Bacteriol.">
        <title>Description of the erythromycin-producing bacterium Arthrobacter sp. strain NRRL B-3381 as Aeromicrobium erythreum gen. nov., sp. nov.</title>
        <authorList>
            <person name="Miller E.S."/>
            <person name="Woese C.R."/>
            <person name="Brenner S."/>
        </authorList>
    </citation>
    <scope>NUCLEOTIDE SEQUENCE [LARGE SCALE GENOMIC DNA]</scope>
    <source>
        <strain evidence="7 8">AR18</strain>
    </source>
</reference>
<dbReference type="GO" id="GO:0032259">
    <property type="term" value="P:methylation"/>
    <property type="evidence" value="ECO:0007669"/>
    <property type="project" value="UniProtKB-KW"/>
</dbReference>